<proteinExistence type="predicted"/>
<dbReference type="EMBL" id="CP045899">
    <property type="protein sequence ID" value="QQP41358.1"/>
    <property type="molecule type" value="Genomic_DNA"/>
</dbReference>
<evidence type="ECO:0000313" key="2">
    <source>
        <dbReference type="Proteomes" id="UP000595437"/>
    </source>
</evidence>
<protein>
    <submittedName>
        <fullName evidence="1">Uncharacterized protein</fullName>
    </submittedName>
</protein>
<organism evidence="1 2">
    <name type="scientific">Caligus rogercresseyi</name>
    <name type="common">Sea louse</name>
    <dbReference type="NCBI Taxonomy" id="217165"/>
    <lineage>
        <taxon>Eukaryota</taxon>
        <taxon>Metazoa</taxon>
        <taxon>Ecdysozoa</taxon>
        <taxon>Arthropoda</taxon>
        <taxon>Crustacea</taxon>
        <taxon>Multicrustacea</taxon>
        <taxon>Hexanauplia</taxon>
        <taxon>Copepoda</taxon>
        <taxon>Siphonostomatoida</taxon>
        <taxon>Caligidae</taxon>
        <taxon>Caligus</taxon>
    </lineage>
</organism>
<sequence length="57" mass="6361">MGIKDMHFEGHLTVAGHQRLNKLHKVFGLGIPRETTNYCNKAVPCCSLCPFEFLGNS</sequence>
<dbReference type="Proteomes" id="UP000595437">
    <property type="component" value="Chromosome 10"/>
</dbReference>
<accession>A0A7T8H0V9</accession>
<dbReference type="AlphaFoldDB" id="A0A7T8H0V9"/>
<keyword evidence="2" id="KW-1185">Reference proteome</keyword>
<name>A0A7T8H0V9_CALRO</name>
<reference evidence="2" key="1">
    <citation type="submission" date="2021-01" db="EMBL/GenBank/DDBJ databases">
        <title>Caligus Genome Assembly.</title>
        <authorList>
            <person name="Gallardo-Escarate C."/>
        </authorList>
    </citation>
    <scope>NUCLEOTIDE SEQUENCE [LARGE SCALE GENOMIC DNA]</scope>
</reference>
<gene>
    <name evidence="1" type="ORF">FKW44_015704</name>
</gene>
<evidence type="ECO:0000313" key="1">
    <source>
        <dbReference type="EMBL" id="QQP41358.1"/>
    </source>
</evidence>